<gene>
    <name evidence="2" type="primary">rev</name>
</gene>
<sequence length="23" mass="2472">MGCLGNQLLIAILLLSVYGIYCT</sequence>
<reference evidence="2" key="1">
    <citation type="submission" date="2011-05" db="EMBL/GenBank/DDBJ databases">
        <title>Comparison of intravenous and rectal SIV challenge: impact of systemic and mucosal vaccination.</title>
        <authorList>
            <person name="Bolton D.L."/>
            <person name="Song K."/>
            <person name="Kozlowski P."/>
            <person name="Keele B.F."/>
            <person name="Lovingood R.V."/>
            <person name="Rao S."/>
            <person name="Roederer M."/>
        </authorList>
    </citation>
    <scope>NUCLEOTIDE SEQUENCE</scope>
    <source>
        <strain evidence="2">SIVmac251</strain>
    </source>
</reference>
<proteinExistence type="predicted"/>
<keyword evidence="1" id="KW-0472">Membrane</keyword>
<keyword evidence="1" id="KW-1133">Transmembrane helix</keyword>
<feature type="transmembrane region" description="Helical" evidence="1">
    <location>
        <begin position="6"/>
        <end position="22"/>
    </location>
</feature>
<keyword evidence="1" id="KW-0812">Transmembrane</keyword>
<keyword evidence="2" id="KW-0261">Viral envelope protein</keyword>
<dbReference type="EMBL" id="JN001072">
    <property type="protein sequence ID" value="AEJ33327.1"/>
    <property type="molecule type" value="Genomic_RNA"/>
</dbReference>
<name>F8V0Q6_SIV</name>
<evidence type="ECO:0000313" key="2">
    <source>
        <dbReference type="EMBL" id="AEJ33327.1"/>
    </source>
</evidence>
<dbReference type="GO" id="GO:0019031">
    <property type="term" value="C:viral envelope"/>
    <property type="evidence" value="ECO:0007669"/>
    <property type="project" value="UniProtKB-KW"/>
</dbReference>
<organismHost>
    <name type="scientific">Pan troglodytes</name>
    <name type="common">Chimpanzee</name>
    <dbReference type="NCBI Taxonomy" id="9598"/>
</organismHost>
<keyword evidence="2" id="KW-0946">Virion</keyword>
<evidence type="ECO:0000256" key="1">
    <source>
        <dbReference type="SAM" id="Phobius"/>
    </source>
</evidence>
<organism evidence="2">
    <name type="scientific">Simian immunodeficiency virus</name>
    <name type="common">SIV</name>
    <dbReference type="NCBI Taxonomy" id="11723"/>
    <lineage>
        <taxon>Viruses</taxon>
        <taxon>Riboviria</taxon>
        <taxon>Pararnavirae</taxon>
        <taxon>Artverviricota</taxon>
        <taxon>Revtraviricetes</taxon>
        <taxon>Ortervirales</taxon>
        <taxon>Retroviridae</taxon>
        <taxon>Orthoretrovirinae</taxon>
        <taxon>Lentivirus</taxon>
        <taxon>Lentivirus simimdef</taxon>
    </lineage>
</organism>
<accession>F8V0Q6</accession>
<organismHost>
    <name type="scientific">Cercopithecidae</name>
    <name type="common">Old World monkeys</name>
    <dbReference type="NCBI Taxonomy" id="9527"/>
</organismHost>
<protein>
    <submittedName>
        <fullName evidence="2">Truncated envelope glycoprotein</fullName>
    </submittedName>
</protein>